<organism evidence="1 2">
    <name type="scientific">Vairimorpha ceranae (strain BRL01)</name>
    <name type="common">Microsporidian parasite</name>
    <name type="synonym">Nosema ceranae</name>
    <dbReference type="NCBI Taxonomy" id="578460"/>
    <lineage>
        <taxon>Eukaryota</taxon>
        <taxon>Fungi</taxon>
        <taxon>Fungi incertae sedis</taxon>
        <taxon>Microsporidia</taxon>
        <taxon>Nosematidae</taxon>
        <taxon>Vairimorpha</taxon>
    </lineage>
</organism>
<dbReference type="EMBL" id="ACOL01001706">
    <property type="protein sequence ID" value="EEQ81227.1"/>
    <property type="molecule type" value="Genomic_DNA"/>
</dbReference>
<dbReference type="VEuPathDB" id="MicrosporidiaDB:NCER_102468"/>
<dbReference type="AlphaFoldDB" id="C4VC25"/>
<evidence type="ECO:0000313" key="1">
    <source>
        <dbReference type="EMBL" id="EEQ81227.1"/>
    </source>
</evidence>
<dbReference type="InParanoid" id="C4VC25"/>
<gene>
    <name evidence="1" type="ORF">NCER_102468</name>
</gene>
<proteinExistence type="predicted"/>
<dbReference type="HOGENOM" id="CLU_2027390_0_0_1"/>
<name>C4VC25_VAIC1</name>
<dbReference type="Proteomes" id="UP000009082">
    <property type="component" value="Unassembled WGS sequence"/>
</dbReference>
<accession>C4VC25</accession>
<sequence length="122" mass="14082">MESNLQNVIKDSLLNEEPIKKLLVVITEKSTQFDDQEKNITEDIKKAIYNKVTEVLDEYIIEIQELIRLCISDLNEIVSIIDNKSMLSLLQETINKYSNQLTQEVKTSEGKIKNKLGDLLKK</sequence>
<protein>
    <submittedName>
        <fullName evidence="1">Uncharacterized protein</fullName>
    </submittedName>
</protein>
<reference evidence="1 2" key="1">
    <citation type="journal article" date="2009" name="PLoS Pathog.">
        <title>Genomic analyses of the microsporidian Nosema ceranae, an emergent pathogen of honey bees.</title>
        <authorList>
            <person name="Cornman R.S."/>
            <person name="Chen Y.P."/>
            <person name="Schatz M.C."/>
            <person name="Street C."/>
            <person name="Zhao Y."/>
            <person name="Desany B."/>
            <person name="Egholm M."/>
            <person name="Hutchison S."/>
            <person name="Pettis J.S."/>
            <person name="Lipkin W.I."/>
            <person name="Evans J.D."/>
        </authorList>
    </citation>
    <scope>NUCLEOTIDE SEQUENCE [LARGE SCALE GENOMIC DNA]</scope>
    <source>
        <strain evidence="1 2">BRL01</strain>
    </source>
</reference>
<evidence type="ECO:0000313" key="2">
    <source>
        <dbReference type="Proteomes" id="UP000009082"/>
    </source>
</evidence>
<dbReference type="KEGG" id="nce:NCER_102468"/>
<comment type="caution">
    <text evidence="1">The sequence shown here is derived from an EMBL/GenBank/DDBJ whole genome shotgun (WGS) entry which is preliminary data.</text>
</comment>